<name>A0A238W856_9BACT</name>
<dbReference type="AlphaFoldDB" id="A0A238W856"/>
<organism evidence="1 2">
    <name type="scientific">Hymenobacter mucosus</name>
    <dbReference type="NCBI Taxonomy" id="1411120"/>
    <lineage>
        <taxon>Bacteria</taxon>
        <taxon>Pseudomonadati</taxon>
        <taxon>Bacteroidota</taxon>
        <taxon>Cytophagia</taxon>
        <taxon>Cytophagales</taxon>
        <taxon>Hymenobacteraceae</taxon>
        <taxon>Hymenobacter</taxon>
    </lineage>
</organism>
<gene>
    <name evidence="1" type="ORF">SAMN06269173_102325</name>
</gene>
<accession>A0A238W856</accession>
<dbReference type="RefSeq" id="WP_089331965.1">
    <property type="nucleotide sequence ID" value="NZ_FZNS01000002.1"/>
</dbReference>
<dbReference type="InterPro" id="IPR036514">
    <property type="entry name" value="SGNH_hydro_sf"/>
</dbReference>
<keyword evidence="2" id="KW-1185">Reference proteome</keyword>
<protein>
    <recommendedName>
        <fullName evidence="3">Sialate O-acetylesterase domain-containing protein</fullName>
    </recommendedName>
</protein>
<evidence type="ECO:0000313" key="1">
    <source>
        <dbReference type="EMBL" id="SNR42756.1"/>
    </source>
</evidence>
<dbReference type="Gene3D" id="3.40.50.1110">
    <property type="entry name" value="SGNH hydrolase"/>
    <property type="match status" value="1"/>
</dbReference>
<evidence type="ECO:0008006" key="3">
    <source>
        <dbReference type="Google" id="ProtNLM"/>
    </source>
</evidence>
<dbReference type="SUPFAM" id="SSF52266">
    <property type="entry name" value="SGNH hydrolase"/>
    <property type="match status" value="1"/>
</dbReference>
<reference evidence="2" key="1">
    <citation type="submission" date="2017-06" db="EMBL/GenBank/DDBJ databases">
        <authorList>
            <person name="Varghese N."/>
            <person name="Submissions S."/>
        </authorList>
    </citation>
    <scope>NUCLEOTIDE SEQUENCE [LARGE SCALE GENOMIC DNA]</scope>
    <source>
        <strain evidence="2">DSM 28041</strain>
    </source>
</reference>
<evidence type="ECO:0000313" key="2">
    <source>
        <dbReference type="Proteomes" id="UP000198310"/>
    </source>
</evidence>
<dbReference type="EMBL" id="FZNS01000002">
    <property type="protein sequence ID" value="SNR42756.1"/>
    <property type="molecule type" value="Genomic_DNA"/>
</dbReference>
<proteinExistence type="predicted"/>
<sequence>MSLLIGVNNQCQGLPLATYRPELRELLRLAVRSAGGRAGRVVMLPTPAWGQSPYARNYDPACIATKIDQHNPVAQEECQLAAVSFVNITDRTRAAEPTPFANDGLRYSGQQMQQWALRTRQLLQQC</sequence>
<dbReference type="Proteomes" id="UP000198310">
    <property type="component" value="Unassembled WGS sequence"/>
</dbReference>
<dbReference type="GO" id="GO:0016788">
    <property type="term" value="F:hydrolase activity, acting on ester bonds"/>
    <property type="evidence" value="ECO:0007669"/>
    <property type="project" value="UniProtKB-ARBA"/>
</dbReference>